<comment type="caution">
    <text evidence="10">The sequence shown here is derived from an EMBL/GenBank/DDBJ whole genome shotgun (WGS) entry which is preliminary data.</text>
</comment>
<evidence type="ECO:0000256" key="3">
    <source>
        <dbReference type="ARBA" id="ARBA00022679"/>
    </source>
</evidence>
<dbReference type="InterPro" id="IPR041931">
    <property type="entry name" value="DNA_pol3_alpha_thumb_dom"/>
</dbReference>
<dbReference type="Gene3D" id="3.30.420.10">
    <property type="entry name" value="Ribonuclease H-like superfamily/Ribonuclease H"/>
    <property type="match status" value="1"/>
</dbReference>
<dbReference type="CDD" id="cd06127">
    <property type="entry name" value="DEDDh"/>
    <property type="match status" value="1"/>
</dbReference>
<evidence type="ECO:0000256" key="6">
    <source>
        <dbReference type="ARBA" id="ARBA00022932"/>
    </source>
</evidence>
<dbReference type="InterPro" id="IPR013520">
    <property type="entry name" value="Ribonucl_H"/>
</dbReference>
<dbReference type="InterPro" id="IPR029460">
    <property type="entry name" value="DNAPol_HHH"/>
</dbReference>
<name>A0A0B4ECJ2_9FLAO</name>
<dbReference type="Pfam" id="PF07733">
    <property type="entry name" value="DNA_pol3_alpha"/>
    <property type="match status" value="1"/>
</dbReference>
<dbReference type="SUPFAM" id="SSF53098">
    <property type="entry name" value="Ribonuclease H-like"/>
    <property type="match status" value="1"/>
</dbReference>
<dbReference type="InterPro" id="IPR004805">
    <property type="entry name" value="DnaE2/DnaE/PolC"/>
</dbReference>
<dbReference type="InterPro" id="IPR011708">
    <property type="entry name" value="DNA_pol3_alpha_NTPase_dom"/>
</dbReference>
<dbReference type="InterPro" id="IPR012337">
    <property type="entry name" value="RNaseH-like_sf"/>
</dbReference>
<organism evidence="10 11">
    <name type="scientific">Chryseobacterium taiwanense</name>
    <dbReference type="NCBI Taxonomy" id="363331"/>
    <lineage>
        <taxon>Bacteria</taxon>
        <taxon>Pseudomonadati</taxon>
        <taxon>Bacteroidota</taxon>
        <taxon>Flavobacteriia</taxon>
        <taxon>Flavobacteriales</taxon>
        <taxon>Weeksellaceae</taxon>
        <taxon>Chryseobacterium group</taxon>
        <taxon>Chryseobacterium</taxon>
    </lineage>
</organism>
<dbReference type="InterPro" id="IPR004013">
    <property type="entry name" value="PHP_dom"/>
</dbReference>
<dbReference type="Gene3D" id="1.10.150.870">
    <property type="match status" value="1"/>
</dbReference>
<dbReference type="InterPro" id="IPR036397">
    <property type="entry name" value="RNaseH_sf"/>
</dbReference>
<keyword evidence="3" id="KW-0808">Transferase</keyword>
<dbReference type="Proteomes" id="UP000031167">
    <property type="component" value="Unassembled WGS sequence"/>
</dbReference>
<dbReference type="PANTHER" id="PTHR32294">
    <property type="entry name" value="DNA POLYMERASE III SUBUNIT ALPHA"/>
    <property type="match status" value="1"/>
</dbReference>
<evidence type="ECO:0000313" key="10">
    <source>
        <dbReference type="EMBL" id="KIC64308.1"/>
    </source>
</evidence>
<feature type="domain" description="Exonuclease" evidence="8">
    <location>
        <begin position="1"/>
        <end position="191"/>
    </location>
</feature>
<proteinExistence type="predicted"/>
<dbReference type="OrthoDB" id="9803237at2"/>
<protein>
    <recommendedName>
        <fullName evidence="2">DNA polymerase III subunit alpha</fullName>
        <ecNumber evidence="1">2.7.7.7</ecNumber>
    </recommendedName>
</protein>
<dbReference type="Pfam" id="PF02811">
    <property type="entry name" value="PHP"/>
    <property type="match status" value="1"/>
</dbReference>
<dbReference type="NCBIfam" id="NF004226">
    <property type="entry name" value="PRK05673.1"/>
    <property type="match status" value="1"/>
</dbReference>
<evidence type="ECO:0000256" key="5">
    <source>
        <dbReference type="ARBA" id="ARBA00022705"/>
    </source>
</evidence>
<dbReference type="EC" id="2.7.7.7" evidence="1"/>
<evidence type="ECO:0000259" key="8">
    <source>
        <dbReference type="SMART" id="SM00479"/>
    </source>
</evidence>
<reference evidence="10 11" key="1">
    <citation type="submission" date="2014-12" db="EMBL/GenBank/DDBJ databases">
        <title>Genome sequencing of Chryseobacterium taiwanense TPW19.</title>
        <authorList>
            <person name="Tan P.W."/>
            <person name="Chan K.-G."/>
        </authorList>
    </citation>
    <scope>NUCLEOTIDE SEQUENCE [LARGE SCALE GENOMIC DNA]</scope>
    <source>
        <strain evidence="10 11">TPW19</strain>
    </source>
</reference>
<evidence type="ECO:0000256" key="1">
    <source>
        <dbReference type="ARBA" id="ARBA00012417"/>
    </source>
</evidence>
<comment type="catalytic activity">
    <reaction evidence="7">
        <text>DNA(n) + a 2'-deoxyribonucleoside 5'-triphosphate = DNA(n+1) + diphosphate</text>
        <dbReference type="Rhea" id="RHEA:22508"/>
        <dbReference type="Rhea" id="RHEA-COMP:17339"/>
        <dbReference type="Rhea" id="RHEA-COMP:17340"/>
        <dbReference type="ChEBI" id="CHEBI:33019"/>
        <dbReference type="ChEBI" id="CHEBI:61560"/>
        <dbReference type="ChEBI" id="CHEBI:173112"/>
        <dbReference type="EC" id="2.7.7.7"/>
    </reaction>
</comment>
<sequence length="1560" mass="177639">MYLVFDTETTGLPKNFNAPLSDSDNWPRMVQIAWQLHDDDGTLIENQDYIIKPEGYDIPFNAARIHGITTKIANDEGRDLEEILNEFAKVLEKVRVVSGHNVEFDYNIVGAEFYRKNINDNLQEKPKADTMILGTDFCQLGGGRGGRFKPPKLEELYEKLYGYKFDEAHNAAADVNATAQVFFEMMRIGVIPAEVLKTSEDQLAYFKTLYPDPIKPFNIIIRRQVADFNNKKKQSDVGSIDDIDLGKYFNFDNKSVFSTLTATSSINDLIKKASDENFPAVGMVDLGNMMGAFKFVSAVEGANGDRAKKYKEYLAKKQEAEENGTEFNEDEPASEPLIPVVGCEFYISDRYEQKQFTKDDPDRRTQVVLLAKDFNGYKNLAKLSSIGFLKGFYFGVPRISRELIAEYKEGIIALTSGIHGDIPDAILNTGEQKGEELFKWWKDTFEDDFYVQIQNHKLPEEEHLNDVLLHFADKYDVKILAQNQTFYTNKDDSNIQDIVSCIKDGEKLTTPVGKGFGKRRGLATGEYYIKNSHEIKEAFLNYPDAFDAYEEFTAKFSPYTLKRDVLLPKFDIPEQFIHAEDEIDGGKRGEMAYLTHLTYEGAKKRYEPTGGITPEIKERLDFELEVVANTGYPGYFLIVQDFCNEARKMGVWVGPGRGSAAGSAVAYCTGITNVDPIKYDLLFERFLNPERISMPDIDIDFDDEGRDKIIKWVVEKYGKNQVAQIITYSVLGGKSAIKDAGRVLDVPIPDTNNIAKLIPPSPGMNIAKALSKYDKLKPEEQMLVDEMKYVLNTPDDSRHGVLASAKKMEGCIRNTGIHACGVIITPEDVSNLVPVTIAAKDADILVSQFDNSVAESAGLLKMDFLGLRTLTIIKDALKIVKARHGVDIDPDLIPLDDVKTYQLFKEGRTVGIFQYESPGMQKYMRELKPTVFADLIAMNALYRPGPIKYIPNFINRKHGIEEIVYDLPETEEYLKETYGITVYQEQVMLLSQKLANFTKGEADTLRKAMGKKQIEVLNKMYPKFIEGGRKNNLDEGPLEKIWNDWKAFAEYAFNKSHSTCYAFIAYQTAYLKANYPAEYMASVMSNNINNTESITMFMEDCKSMGVDVLGPDVNESQYKFSVNEKGQIRFGLGAIKGIGEGPSEGITRERENGRFKNIYDFFERILPSQMNKRVAESLVVAGAFDELDSFHRGQYFDIDMAGRTNLERLIRYGQSFQESKNEMEHSLFADFAEEVQIEQPKLAPCPEWPNMHKLNKEKETIGFYLSAHPLDEFKYQFQFIQGSLSKKNVLEKDEEAKVVVDEAPVLEQDSADETTDLTEIVSDDIVAGEEEEVIEEVTKKAEPKGVFHFLNLDEVDAYKEIAFANKQEELFEEKKKDWKTLQKERENGGGGKEYTVAGLITEYVVRDGFRSGEKVAFVTLEDYSGSYSFRLGDRDYMKLKEKLEVQRFVILKIKFAQVKDGRVFVNVNEVIELQEAFERFAKSISLVMDVMDFRPEDLNFFRTVLERNQGNQKLKFYIKNVDDELNTEHLEVQSMKHSVNLNGDLIKEIQLLNKYEFYLN</sequence>
<dbReference type="Pfam" id="PF00929">
    <property type="entry name" value="RNase_T"/>
    <property type="match status" value="1"/>
</dbReference>
<dbReference type="GO" id="GO:0003887">
    <property type="term" value="F:DNA-directed DNA polymerase activity"/>
    <property type="evidence" value="ECO:0007669"/>
    <property type="project" value="UniProtKB-KW"/>
</dbReference>
<dbReference type="NCBIfam" id="TIGR00594">
    <property type="entry name" value="polc"/>
    <property type="match status" value="1"/>
</dbReference>
<dbReference type="CDD" id="cd04485">
    <property type="entry name" value="DnaE_OBF"/>
    <property type="match status" value="1"/>
</dbReference>
<dbReference type="SMART" id="SM00479">
    <property type="entry name" value="EXOIII"/>
    <property type="match status" value="1"/>
</dbReference>
<keyword evidence="11" id="KW-1185">Reference proteome</keyword>
<evidence type="ECO:0000313" key="11">
    <source>
        <dbReference type="Proteomes" id="UP000031167"/>
    </source>
</evidence>
<dbReference type="SMART" id="SM00481">
    <property type="entry name" value="POLIIIAc"/>
    <property type="match status" value="1"/>
</dbReference>
<dbReference type="EMBL" id="JWTA01000004">
    <property type="protein sequence ID" value="KIC64308.1"/>
    <property type="molecule type" value="Genomic_DNA"/>
</dbReference>
<keyword evidence="4" id="KW-0548">Nucleotidyltransferase</keyword>
<keyword evidence="5" id="KW-0235">DNA replication</keyword>
<evidence type="ECO:0000256" key="2">
    <source>
        <dbReference type="ARBA" id="ARBA00019114"/>
    </source>
</evidence>
<dbReference type="InterPro" id="IPR040982">
    <property type="entry name" value="DNA_pol3_finger"/>
</dbReference>
<feature type="domain" description="Polymerase/histidinol phosphatase N-terminal" evidence="9">
    <location>
        <begin position="249"/>
        <end position="349"/>
    </location>
</feature>
<dbReference type="GO" id="GO:0003676">
    <property type="term" value="F:nucleic acid binding"/>
    <property type="evidence" value="ECO:0007669"/>
    <property type="project" value="InterPro"/>
</dbReference>
<dbReference type="GO" id="GO:0008408">
    <property type="term" value="F:3'-5' exonuclease activity"/>
    <property type="evidence" value="ECO:0007669"/>
    <property type="project" value="InterPro"/>
</dbReference>
<evidence type="ECO:0000256" key="7">
    <source>
        <dbReference type="ARBA" id="ARBA00049244"/>
    </source>
</evidence>
<dbReference type="RefSeq" id="WP_039366233.1">
    <property type="nucleotide sequence ID" value="NZ_JWTA01000004.1"/>
</dbReference>
<dbReference type="PANTHER" id="PTHR32294:SF0">
    <property type="entry name" value="DNA POLYMERASE III SUBUNIT ALPHA"/>
    <property type="match status" value="1"/>
</dbReference>
<dbReference type="InterPro" id="IPR003141">
    <property type="entry name" value="Pol/His_phosphatase_N"/>
</dbReference>
<dbReference type="Gene3D" id="1.10.10.1600">
    <property type="entry name" value="Bacterial DNA polymerase III alpha subunit, thumb domain"/>
    <property type="match status" value="1"/>
</dbReference>
<keyword evidence="6" id="KW-0239">DNA-directed DNA polymerase</keyword>
<dbReference type="Gene3D" id="3.20.20.140">
    <property type="entry name" value="Metal-dependent hydrolases"/>
    <property type="match status" value="1"/>
</dbReference>
<dbReference type="GO" id="GO:0006260">
    <property type="term" value="P:DNA replication"/>
    <property type="evidence" value="ECO:0007669"/>
    <property type="project" value="UniProtKB-KW"/>
</dbReference>
<gene>
    <name evidence="10" type="ORF">RM51_06255</name>
</gene>
<dbReference type="Pfam" id="PF14579">
    <property type="entry name" value="HHH_6"/>
    <property type="match status" value="1"/>
</dbReference>
<evidence type="ECO:0000259" key="9">
    <source>
        <dbReference type="SMART" id="SM00481"/>
    </source>
</evidence>
<evidence type="ECO:0000256" key="4">
    <source>
        <dbReference type="ARBA" id="ARBA00022695"/>
    </source>
</evidence>
<dbReference type="Pfam" id="PF17657">
    <property type="entry name" value="DNA_pol3_finger"/>
    <property type="match status" value="1"/>
</dbReference>
<dbReference type="STRING" id="363331.RM51_06255"/>
<accession>A0A0B4ECJ2</accession>